<organism evidence="2 3">
    <name type="scientific">Paenibacillus lemnae</name>
    <dbReference type="NCBI Taxonomy" id="1330551"/>
    <lineage>
        <taxon>Bacteria</taxon>
        <taxon>Bacillati</taxon>
        <taxon>Bacillota</taxon>
        <taxon>Bacilli</taxon>
        <taxon>Bacillales</taxon>
        <taxon>Paenibacillaceae</taxon>
        <taxon>Paenibacillus</taxon>
    </lineage>
</organism>
<keyword evidence="1" id="KW-0472">Membrane</keyword>
<keyword evidence="3" id="KW-1185">Reference proteome</keyword>
<reference evidence="2 3" key="1">
    <citation type="submission" date="2020-04" db="EMBL/GenBank/DDBJ databases">
        <title>Paenibacillus algicola sp. nov., a novel marine bacterium producing alginate lyase.</title>
        <authorList>
            <person name="Huang H."/>
        </authorList>
    </citation>
    <scope>NUCLEOTIDE SEQUENCE [LARGE SCALE GENOMIC DNA]</scope>
    <source>
        <strain evidence="2 3">L7-75</strain>
    </source>
</reference>
<keyword evidence="1" id="KW-1133">Transmembrane helix</keyword>
<comment type="caution">
    <text evidence="2">The sequence shown here is derived from an EMBL/GenBank/DDBJ whole genome shotgun (WGS) entry which is preliminary data.</text>
</comment>
<evidence type="ECO:0000313" key="2">
    <source>
        <dbReference type="EMBL" id="NMO97590.1"/>
    </source>
</evidence>
<accession>A0A848MBR1</accession>
<keyword evidence="1" id="KW-0812">Transmembrane</keyword>
<evidence type="ECO:0000313" key="3">
    <source>
        <dbReference type="Proteomes" id="UP000565468"/>
    </source>
</evidence>
<feature type="transmembrane region" description="Helical" evidence="1">
    <location>
        <begin position="12"/>
        <end position="33"/>
    </location>
</feature>
<gene>
    <name evidence="2" type="ORF">HII30_17635</name>
</gene>
<dbReference type="AlphaFoldDB" id="A0A848MBR1"/>
<evidence type="ECO:0000256" key="1">
    <source>
        <dbReference type="SAM" id="Phobius"/>
    </source>
</evidence>
<dbReference type="Proteomes" id="UP000565468">
    <property type="component" value="Unassembled WGS sequence"/>
</dbReference>
<protein>
    <submittedName>
        <fullName evidence="2">Uncharacterized protein</fullName>
    </submittedName>
</protein>
<proteinExistence type="predicted"/>
<dbReference type="EMBL" id="JABBPN010000020">
    <property type="protein sequence ID" value="NMO97590.1"/>
    <property type="molecule type" value="Genomic_DNA"/>
</dbReference>
<feature type="transmembrane region" description="Helical" evidence="1">
    <location>
        <begin position="39"/>
        <end position="56"/>
    </location>
</feature>
<sequence length="62" mass="7292">MKRYNVWRPIMLILTAVLTNSLVTNLCMLFGMNRENAESLGFIAMMITALIMYTRITKHRRK</sequence>
<name>A0A848MBR1_PAELE</name>